<dbReference type="PANTHER" id="PTHR15069">
    <property type="entry name" value="PROTEASOME ASSEMBLY CHAPERONE 1"/>
    <property type="match status" value="1"/>
</dbReference>
<dbReference type="InParanoid" id="A0A1V9XGH6"/>
<keyword evidence="3" id="KW-0143">Chaperone</keyword>
<comment type="caution">
    <text evidence="4">The sequence shown here is derived from an EMBL/GenBank/DDBJ whole genome shotgun (WGS) entry which is preliminary data.</text>
</comment>
<feature type="non-terminal residue" evidence="4">
    <location>
        <position position="166"/>
    </location>
</feature>
<evidence type="ECO:0000313" key="5">
    <source>
        <dbReference type="Proteomes" id="UP000192247"/>
    </source>
</evidence>
<dbReference type="EMBL" id="MNPL01011370">
    <property type="protein sequence ID" value="OQR72630.1"/>
    <property type="molecule type" value="Genomic_DNA"/>
</dbReference>
<dbReference type="InterPro" id="IPR016565">
    <property type="entry name" value="Proteasome_assmbl_chp_1"/>
</dbReference>
<dbReference type="OrthoDB" id="17536at2759"/>
<evidence type="ECO:0000256" key="3">
    <source>
        <dbReference type="ARBA" id="ARBA00023186"/>
    </source>
</evidence>
<accession>A0A1V9XGH6</accession>
<keyword evidence="4" id="KW-0647">Proteasome</keyword>
<dbReference type="GO" id="GO:0080129">
    <property type="term" value="P:proteasome core complex assembly"/>
    <property type="evidence" value="ECO:0007669"/>
    <property type="project" value="TreeGrafter"/>
</dbReference>
<evidence type="ECO:0000256" key="2">
    <source>
        <dbReference type="ARBA" id="ARBA00019180"/>
    </source>
</evidence>
<sequence>MATFFGEVRDIPSRAVDDDEEVDVEMPTVFFDLPEFSDMKQLPAYDTVICATGLAPTVFLESYLITKEHRILGYIKLNPVSTPEAEFLGLDYRKQSHVVGKLCYDEKNRSLICVSEKEVPNESAAEIASYFVELSKSSSLECLVITALPFSYYKTALTSEIRFPIL</sequence>
<protein>
    <recommendedName>
        <fullName evidence="2">Proteasome assembly chaperone 1</fullName>
    </recommendedName>
</protein>
<proteinExistence type="inferred from homology"/>
<name>A0A1V9XGH6_9ACAR</name>
<gene>
    <name evidence="4" type="ORF">BIW11_10259</name>
</gene>
<evidence type="ECO:0000313" key="4">
    <source>
        <dbReference type="EMBL" id="OQR72630.1"/>
    </source>
</evidence>
<comment type="similarity">
    <text evidence="1">Belongs to the PSMG1 family.</text>
</comment>
<dbReference type="Proteomes" id="UP000192247">
    <property type="component" value="Unassembled WGS sequence"/>
</dbReference>
<organism evidence="4 5">
    <name type="scientific">Tropilaelaps mercedesae</name>
    <dbReference type="NCBI Taxonomy" id="418985"/>
    <lineage>
        <taxon>Eukaryota</taxon>
        <taxon>Metazoa</taxon>
        <taxon>Ecdysozoa</taxon>
        <taxon>Arthropoda</taxon>
        <taxon>Chelicerata</taxon>
        <taxon>Arachnida</taxon>
        <taxon>Acari</taxon>
        <taxon>Parasitiformes</taxon>
        <taxon>Mesostigmata</taxon>
        <taxon>Gamasina</taxon>
        <taxon>Dermanyssoidea</taxon>
        <taxon>Laelapidae</taxon>
        <taxon>Tropilaelaps</taxon>
    </lineage>
</organism>
<dbReference type="GO" id="GO:0005783">
    <property type="term" value="C:endoplasmic reticulum"/>
    <property type="evidence" value="ECO:0007669"/>
    <property type="project" value="InterPro"/>
</dbReference>
<reference evidence="4 5" key="1">
    <citation type="journal article" date="2017" name="Gigascience">
        <title>Draft genome of the honey bee ectoparasitic mite, Tropilaelaps mercedesae, is shaped by the parasitic life history.</title>
        <authorList>
            <person name="Dong X."/>
            <person name="Armstrong S.D."/>
            <person name="Xia D."/>
            <person name="Makepeace B.L."/>
            <person name="Darby A.C."/>
            <person name="Kadowaki T."/>
        </authorList>
    </citation>
    <scope>NUCLEOTIDE SEQUENCE [LARGE SCALE GENOMIC DNA]</scope>
    <source>
        <strain evidence="4">Wuxi-XJTLU</strain>
    </source>
</reference>
<keyword evidence="5" id="KW-1185">Reference proteome</keyword>
<dbReference type="AlphaFoldDB" id="A0A1V9XGH6"/>
<evidence type="ECO:0000256" key="1">
    <source>
        <dbReference type="ARBA" id="ARBA00005261"/>
    </source>
</evidence>
<dbReference type="PANTHER" id="PTHR15069:SF1">
    <property type="entry name" value="PROTEASOME ASSEMBLY CHAPERONE 1"/>
    <property type="match status" value="1"/>
</dbReference>
<dbReference type="GO" id="GO:0000502">
    <property type="term" value="C:proteasome complex"/>
    <property type="evidence" value="ECO:0007669"/>
    <property type="project" value="UniProtKB-KW"/>
</dbReference>
<dbReference type="GO" id="GO:0070628">
    <property type="term" value="F:proteasome binding"/>
    <property type="evidence" value="ECO:0007669"/>
    <property type="project" value="TreeGrafter"/>
</dbReference>